<keyword evidence="8 18" id="KW-0418">Kinase</keyword>
<dbReference type="SUPFAM" id="SSF52172">
    <property type="entry name" value="CheY-like"/>
    <property type="match status" value="1"/>
</dbReference>
<keyword evidence="19" id="KW-1185">Reference proteome</keyword>
<proteinExistence type="predicted"/>
<dbReference type="FunFam" id="1.10.287.130:FF:000004">
    <property type="entry name" value="Ethylene receptor 1"/>
    <property type="match status" value="1"/>
</dbReference>
<feature type="coiled-coil region" evidence="14">
    <location>
        <begin position="288"/>
        <end position="315"/>
    </location>
</feature>
<dbReference type="Pfam" id="PF02518">
    <property type="entry name" value="HATPase_c"/>
    <property type="match status" value="1"/>
</dbReference>
<dbReference type="InterPro" id="IPR001789">
    <property type="entry name" value="Sig_transdc_resp-reg_receiver"/>
</dbReference>
<dbReference type="SMART" id="SM00387">
    <property type="entry name" value="HATPase_c"/>
    <property type="match status" value="1"/>
</dbReference>
<keyword evidence="11 15" id="KW-0472">Membrane</keyword>
<feature type="repeat" description="TPR" evidence="13">
    <location>
        <begin position="237"/>
        <end position="270"/>
    </location>
</feature>
<keyword evidence="10 15" id="KW-1133">Transmembrane helix</keyword>
<feature type="modified residue" description="4-aspartylphosphate" evidence="12">
    <location>
        <position position="673"/>
    </location>
</feature>
<evidence type="ECO:0000256" key="2">
    <source>
        <dbReference type="ARBA" id="ARBA00004370"/>
    </source>
</evidence>
<accession>A0A5S5C760</accession>
<dbReference type="InterPro" id="IPR004358">
    <property type="entry name" value="Sig_transdc_His_kin-like_C"/>
</dbReference>
<dbReference type="PROSITE" id="PS50110">
    <property type="entry name" value="RESPONSE_REGULATORY"/>
    <property type="match status" value="1"/>
</dbReference>
<comment type="caution">
    <text evidence="18">The sequence shown here is derived from an EMBL/GenBank/DDBJ whole genome shotgun (WGS) entry which is preliminary data.</text>
</comment>
<dbReference type="RefSeq" id="WP_148782429.1">
    <property type="nucleotide sequence ID" value="NZ_VNHU01000004.1"/>
</dbReference>
<evidence type="ECO:0000256" key="14">
    <source>
        <dbReference type="SAM" id="Coils"/>
    </source>
</evidence>
<dbReference type="SMART" id="SM00448">
    <property type="entry name" value="REC"/>
    <property type="match status" value="1"/>
</dbReference>
<evidence type="ECO:0000256" key="8">
    <source>
        <dbReference type="ARBA" id="ARBA00022777"/>
    </source>
</evidence>
<dbReference type="InterPro" id="IPR036890">
    <property type="entry name" value="HATPase_C_sf"/>
</dbReference>
<dbReference type="PROSITE" id="PS50109">
    <property type="entry name" value="HIS_KIN"/>
    <property type="match status" value="1"/>
</dbReference>
<evidence type="ECO:0000256" key="7">
    <source>
        <dbReference type="ARBA" id="ARBA00022741"/>
    </source>
</evidence>
<dbReference type="SMART" id="SM00028">
    <property type="entry name" value="TPR"/>
    <property type="match status" value="5"/>
</dbReference>
<dbReference type="Gene3D" id="1.10.287.130">
    <property type="match status" value="1"/>
</dbReference>
<sequence length="744" mass="85328">MATLRKHISLFIILCSTQLVTPQATLNSDSVQRYIQRAEELQDQYKYEESLELAKTALQNALYNDDSKSKAHIYQIIGKNYEINGDDQKAIRNYVKALTFSQISKNKVLETDIYNSLATLYVKHEFTVKKGIQYFDKSYKLARRVEDTVRMIRPLLNLGSFYILKNNYSEAYFNLSPARKLINENTSNLDKTKLNSLLGRYFLHLERYDRAEEHIEEAISYALLEINNESISNQTKSTFYEELANLYKAKSSLHYAQEDYKRAINYNEEYYRSKLRAIDIKNLIELQRANIKYEVDQYQAKIKQAEFDKAEREIQIVKWQMSIFLGVVLILISLAFLISSNRNNLQKKKLNQDLIEKNKELKSAKETAEQVSTLKSQFISTVSHELRTPLYGVIGLTSLLMENPDEKKKSEYLESLKFSGDYLLALINDVLQLSKIETNEIKLEEVTFDLRSLIEGITSSLRTKQKSNRNTVHINIDPKITNTLIGDSVRLSQVLINLIGNALKFTTDGNIWVSVVCMEQDPEYYVLRFIVKDDGIGIPDNKQKSIFENFAQVKNQNQEYEGTGLGLAIVRKLIQLHQSEIYVESVEGLGSKFHFDLKYKKAMKSEETLAATGINLSVGTTNFNILIVDDNRINQIVTQNILKKKGYTCDVASNGIDAISMLKKEEYDLVLMDINMPELDGLEATKVIRTFNSTIPIIALTAVEEGEVKQQALAVGMNDVIVKPYDTQQFFQTIMKNISKVKSL</sequence>
<evidence type="ECO:0000256" key="4">
    <source>
        <dbReference type="ARBA" id="ARBA00022553"/>
    </source>
</evidence>
<dbReference type="Proteomes" id="UP000324376">
    <property type="component" value="Unassembled WGS sequence"/>
</dbReference>
<dbReference type="InterPro" id="IPR011990">
    <property type="entry name" value="TPR-like_helical_dom_sf"/>
</dbReference>
<dbReference type="Pfam" id="PF00512">
    <property type="entry name" value="HisKA"/>
    <property type="match status" value="1"/>
</dbReference>
<dbReference type="SUPFAM" id="SSF48452">
    <property type="entry name" value="TPR-like"/>
    <property type="match status" value="1"/>
</dbReference>
<evidence type="ECO:0000256" key="11">
    <source>
        <dbReference type="ARBA" id="ARBA00023136"/>
    </source>
</evidence>
<keyword evidence="5" id="KW-0808">Transferase</keyword>
<keyword evidence="13" id="KW-0802">TPR repeat</keyword>
<dbReference type="SMART" id="SM00388">
    <property type="entry name" value="HisKA"/>
    <property type="match status" value="1"/>
</dbReference>
<gene>
    <name evidence="18" type="ORF">BD809_104130</name>
</gene>
<evidence type="ECO:0000256" key="5">
    <source>
        <dbReference type="ARBA" id="ARBA00022679"/>
    </source>
</evidence>
<dbReference type="AlphaFoldDB" id="A0A5S5C760"/>
<dbReference type="InterPro" id="IPR011006">
    <property type="entry name" value="CheY-like_superfamily"/>
</dbReference>
<dbReference type="InterPro" id="IPR019734">
    <property type="entry name" value="TPR_rpt"/>
</dbReference>
<dbReference type="Gene3D" id="3.40.50.2300">
    <property type="match status" value="1"/>
</dbReference>
<organism evidence="18 19">
    <name type="scientific">Aquimarina intermedia</name>
    <dbReference type="NCBI Taxonomy" id="350814"/>
    <lineage>
        <taxon>Bacteria</taxon>
        <taxon>Pseudomonadati</taxon>
        <taxon>Bacteroidota</taxon>
        <taxon>Flavobacteriia</taxon>
        <taxon>Flavobacteriales</taxon>
        <taxon>Flavobacteriaceae</taxon>
        <taxon>Aquimarina</taxon>
    </lineage>
</organism>
<dbReference type="FunFam" id="3.30.565.10:FF:000010">
    <property type="entry name" value="Sensor histidine kinase RcsC"/>
    <property type="match status" value="1"/>
</dbReference>
<dbReference type="Gene3D" id="3.30.565.10">
    <property type="entry name" value="Histidine kinase-like ATPase, C-terminal domain"/>
    <property type="match status" value="1"/>
</dbReference>
<dbReference type="CDD" id="cd16922">
    <property type="entry name" value="HATPase_EvgS-ArcB-TorS-like"/>
    <property type="match status" value="1"/>
</dbReference>
<dbReference type="CDD" id="cd17546">
    <property type="entry name" value="REC_hyHK_CKI1_RcsC-like"/>
    <property type="match status" value="1"/>
</dbReference>
<dbReference type="PROSITE" id="PS50005">
    <property type="entry name" value="TPR"/>
    <property type="match status" value="1"/>
</dbReference>
<comment type="subcellular location">
    <subcellularLocation>
        <location evidence="2">Membrane</location>
    </subcellularLocation>
</comment>
<feature type="domain" description="Histidine kinase" evidence="16">
    <location>
        <begin position="381"/>
        <end position="601"/>
    </location>
</feature>
<evidence type="ECO:0000259" key="16">
    <source>
        <dbReference type="PROSITE" id="PS50109"/>
    </source>
</evidence>
<dbReference type="PANTHER" id="PTHR45339:SF6">
    <property type="entry name" value="SENSORY HISTIDINE PROTEIN KINASE"/>
    <property type="match status" value="1"/>
</dbReference>
<evidence type="ECO:0000256" key="6">
    <source>
        <dbReference type="ARBA" id="ARBA00022692"/>
    </source>
</evidence>
<dbReference type="SUPFAM" id="SSF47384">
    <property type="entry name" value="Homodimeric domain of signal transducing histidine kinase"/>
    <property type="match status" value="1"/>
</dbReference>
<dbReference type="Gene3D" id="1.25.40.10">
    <property type="entry name" value="Tetratricopeptide repeat domain"/>
    <property type="match status" value="2"/>
</dbReference>
<evidence type="ECO:0000259" key="17">
    <source>
        <dbReference type="PROSITE" id="PS50110"/>
    </source>
</evidence>
<evidence type="ECO:0000313" key="18">
    <source>
        <dbReference type="EMBL" id="TYP74312.1"/>
    </source>
</evidence>
<evidence type="ECO:0000256" key="12">
    <source>
        <dbReference type="PROSITE-ProRule" id="PRU00169"/>
    </source>
</evidence>
<dbReference type="GO" id="GO:0005524">
    <property type="term" value="F:ATP binding"/>
    <property type="evidence" value="ECO:0007669"/>
    <property type="project" value="UniProtKB-KW"/>
</dbReference>
<evidence type="ECO:0000256" key="13">
    <source>
        <dbReference type="PROSITE-ProRule" id="PRU00339"/>
    </source>
</evidence>
<dbReference type="PANTHER" id="PTHR45339">
    <property type="entry name" value="HYBRID SIGNAL TRANSDUCTION HISTIDINE KINASE J"/>
    <property type="match status" value="1"/>
</dbReference>
<dbReference type="Pfam" id="PF00072">
    <property type="entry name" value="Response_reg"/>
    <property type="match status" value="1"/>
</dbReference>
<dbReference type="CDD" id="cd00082">
    <property type="entry name" value="HisKA"/>
    <property type="match status" value="1"/>
</dbReference>
<comment type="catalytic activity">
    <reaction evidence="1">
        <text>ATP + protein L-histidine = ADP + protein N-phospho-L-histidine.</text>
        <dbReference type="EC" id="2.7.13.3"/>
    </reaction>
</comment>
<evidence type="ECO:0000256" key="1">
    <source>
        <dbReference type="ARBA" id="ARBA00000085"/>
    </source>
</evidence>
<protein>
    <recommendedName>
        <fullName evidence="3">histidine kinase</fullName>
        <ecNumber evidence="3">2.7.13.3</ecNumber>
    </recommendedName>
</protein>
<keyword evidence="9" id="KW-0067">ATP-binding</keyword>
<evidence type="ECO:0000256" key="9">
    <source>
        <dbReference type="ARBA" id="ARBA00022840"/>
    </source>
</evidence>
<evidence type="ECO:0000256" key="10">
    <source>
        <dbReference type="ARBA" id="ARBA00022989"/>
    </source>
</evidence>
<keyword evidence="7" id="KW-0547">Nucleotide-binding</keyword>
<feature type="domain" description="Response regulatory" evidence="17">
    <location>
        <begin position="624"/>
        <end position="738"/>
    </location>
</feature>
<dbReference type="SUPFAM" id="SSF55874">
    <property type="entry name" value="ATPase domain of HSP90 chaperone/DNA topoisomerase II/histidine kinase"/>
    <property type="match status" value="1"/>
</dbReference>
<evidence type="ECO:0000256" key="15">
    <source>
        <dbReference type="SAM" id="Phobius"/>
    </source>
</evidence>
<dbReference type="InterPro" id="IPR036097">
    <property type="entry name" value="HisK_dim/P_sf"/>
</dbReference>
<dbReference type="GO" id="GO:0000155">
    <property type="term" value="F:phosphorelay sensor kinase activity"/>
    <property type="evidence" value="ECO:0007669"/>
    <property type="project" value="InterPro"/>
</dbReference>
<dbReference type="InterPro" id="IPR003661">
    <property type="entry name" value="HisK_dim/P_dom"/>
</dbReference>
<reference evidence="18 19" key="1">
    <citation type="submission" date="2019-07" db="EMBL/GenBank/DDBJ databases">
        <title>Genomic Encyclopedia of Archaeal and Bacterial Type Strains, Phase II (KMG-II): from individual species to whole genera.</title>
        <authorList>
            <person name="Goeker M."/>
        </authorList>
    </citation>
    <scope>NUCLEOTIDE SEQUENCE [LARGE SCALE GENOMIC DNA]</scope>
    <source>
        <strain evidence="18 19">DSM 17527</strain>
    </source>
</reference>
<dbReference type="InterPro" id="IPR003594">
    <property type="entry name" value="HATPase_dom"/>
</dbReference>
<keyword evidence="14" id="KW-0175">Coiled coil</keyword>
<dbReference type="GO" id="GO:0016020">
    <property type="term" value="C:membrane"/>
    <property type="evidence" value="ECO:0007669"/>
    <property type="project" value="UniProtKB-SubCell"/>
</dbReference>
<keyword evidence="4 12" id="KW-0597">Phosphoprotein</keyword>
<evidence type="ECO:0000313" key="19">
    <source>
        <dbReference type="Proteomes" id="UP000324376"/>
    </source>
</evidence>
<dbReference type="EMBL" id="VNHU01000004">
    <property type="protein sequence ID" value="TYP74312.1"/>
    <property type="molecule type" value="Genomic_DNA"/>
</dbReference>
<dbReference type="InterPro" id="IPR005467">
    <property type="entry name" value="His_kinase_dom"/>
</dbReference>
<evidence type="ECO:0000256" key="3">
    <source>
        <dbReference type="ARBA" id="ARBA00012438"/>
    </source>
</evidence>
<dbReference type="OrthoDB" id="4457677at2"/>
<dbReference type="PRINTS" id="PR00344">
    <property type="entry name" value="BCTRLSENSOR"/>
</dbReference>
<feature type="transmembrane region" description="Helical" evidence="15">
    <location>
        <begin position="319"/>
        <end position="339"/>
    </location>
</feature>
<name>A0A5S5C760_9FLAO</name>
<dbReference type="EC" id="2.7.13.3" evidence="3"/>
<keyword evidence="6 15" id="KW-0812">Transmembrane</keyword>